<evidence type="ECO:0000256" key="4">
    <source>
        <dbReference type="ARBA" id="ARBA00048391"/>
    </source>
</evidence>
<feature type="binding site" evidence="5">
    <location>
        <position position="143"/>
    </location>
    <ligand>
        <name>S-adenosyl-L-methionine</name>
        <dbReference type="ChEBI" id="CHEBI:59789"/>
    </ligand>
</feature>
<reference evidence="8 9" key="1">
    <citation type="journal article" date="2013" name="PLoS ONE">
        <title>The first genomic and proteomic characterization of a deep-sea sulfate reducer: insights into the piezophilic lifestyle of Desulfovibrio piezophilus.</title>
        <authorList>
            <person name="Pradel N."/>
            <person name="Ji B."/>
            <person name="Gimenez G."/>
            <person name="Talla E."/>
            <person name="Lenoble P."/>
            <person name="Garel M."/>
            <person name="Tamburini C."/>
            <person name="Fourquet P."/>
            <person name="Lebrun R."/>
            <person name="Bertin P."/>
            <person name="Denis Y."/>
            <person name="Pophillat M."/>
            <person name="Barbe V."/>
            <person name="Ollivier B."/>
            <person name="Dolla A."/>
        </authorList>
    </citation>
    <scope>NUCLEOTIDE SEQUENCE [LARGE SCALE GENOMIC DNA]</scope>
    <source>
        <strain evidence="9">DSM 10523 / SB164P1</strain>
    </source>
</reference>
<dbReference type="Pfam" id="PF17827">
    <property type="entry name" value="PrmC_N"/>
    <property type="match status" value="1"/>
</dbReference>
<proteinExistence type="inferred from homology"/>
<dbReference type="Proteomes" id="UP000011724">
    <property type="component" value="Chromosome"/>
</dbReference>
<dbReference type="STRING" id="1322246.BN4_10174"/>
<dbReference type="Pfam" id="PF05175">
    <property type="entry name" value="MTS"/>
    <property type="match status" value="1"/>
</dbReference>
<comment type="similarity">
    <text evidence="5">Belongs to the protein N5-glutamine methyltransferase family. PrmC subfamily.</text>
</comment>
<evidence type="ECO:0000256" key="1">
    <source>
        <dbReference type="ARBA" id="ARBA00022603"/>
    </source>
</evidence>
<dbReference type="InterPro" id="IPR002052">
    <property type="entry name" value="DNA_methylase_N6_adenine_CS"/>
</dbReference>
<dbReference type="CDD" id="cd02440">
    <property type="entry name" value="AdoMet_MTases"/>
    <property type="match status" value="1"/>
</dbReference>
<dbReference type="KEGG" id="dpi:BN4_10174"/>
<dbReference type="InterPro" id="IPR004556">
    <property type="entry name" value="HemK-like"/>
</dbReference>
<feature type="binding site" evidence="5">
    <location>
        <begin position="120"/>
        <end position="124"/>
    </location>
    <ligand>
        <name>S-adenosyl-L-methionine</name>
        <dbReference type="ChEBI" id="CHEBI:59789"/>
    </ligand>
</feature>
<feature type="binding site" evidence="5">
    <location>
        <position position="172"/>
    </location>
    <ligand>
        <name>S-adenosyl-L-methionine</name>
        <dbReference type="ChEBI" id="CHEBI:59789"/>
    </ligand>
</feature>
<reference evidence="9" key="2">
    <citation type="journal article" date="2013" name="Stand. Genomic Sci.">
        <title>Complete genome sequence of Desulfocapsa sulfexigens, a marine deltaproteobacterium specialized in disproportionating inorganic sulfur compounds.</title>
        <authorList>
            <person name="Finster K.W."/>
            <person name="Kjeldsen K.U."/>
            <person name="Kube M."/>
            <person name="Reinhardt R."/>
            <person name="Mussmann M."/>
            <person name="Amann R."/>
            <person name="Schreiber L."/>
        </authorList>
    </citation>
    <scope>NUCLEOTIDE SEQUENCE [LARGE SCALE GENOMIC DNA]</scope>
    <source>
        <strain evidence="9">DSM 10523 / SB164P1</strain>
    </source>
</reference>
<dbReference type="Gene3D" id="1.10.8.10">
    <property type="entry name" value="DNA helicase RuvA subunit, C-terminal domain"/>
    <property type="match status" value="1"/>
</dbReference>
<evidence type="ECO:0000256" key="5">
    <source>
        <dbReference type="HAMAP-Rule" id="MF_02126"/>
    </source>
</evidence>
<dbReference type="Gene3D" id="3.40.50.150">
    <property type="entry name" value="Vaccinia Virus protein VP39"/>
    <property type="match status" value="1"/>
</dbReference>
<dbReference type="InterPro" id="IPR019874">
    <property type="entry name" value="RF_methyltr_PrmC"/>
</dbReference>
<dbReference type="EMBL" id="FO203427">
    <property type="protein sequence ID" value="CCH47414.1"/>
    <property type="molecule type" value="Genomic_DNA"/>
</dbReference>
<dbReference type="SUPFAM" id="SSF53335">
    <property type="entry name" value="S-adenosyl-L-methionine-dependent methyltransferases"/>
    <property type="match status" value="1"/>
</dbReference>
<dbReference type="NCBIfam" id="TIGR00536">
    <property type="entry name" value="hemK_fam"/>
    <property type="match status" value="1"/>
</dbReference>
<protein>
    <recommendedName>
        <fullName evidence="5">Release factor glutamine methyltransferase</fullName>
        <shortName evidence="5">RF MTase</shortName>
        <ecNumber evidence="5">2.1.1.297</ecNumber>
    </recommendedName>
    <alternativeName>
        <fullName evidence="5">N5-glutamine methyltransferase PrmC</fullName>
    </alternativeName>
    <alternativeName>
        <fullName evidence="5">Protein-(glutamine-N5) MTase PrmC</fullName>
    </alternativeName>
    <alternativeName>
        <fullName evidence="5">Protein-glutamine N-methyltransferase PrmC</fullName>
    </alternativeName>
</protein>
<evidence type="ECO:0000259" key="6">
    <source>
        <dbReference type="Pfam" id="PF05175"/>
    </source>
</evidence>
<dbReference type="AlphaFoldDB" id="M1WN90"/>
<dbReference type="HOGENOM" id="CLU_018398_3_1_7"/>
<feature type="binding site" evidence="5">
    <location>
        <position position="188"/>
    </location>
    <ligand>
        <name>S-adenosyl-L-methionine</name>
        <dbReference type="ChEBI" id="CHEBI:59789"/>
    </ligand>
</feature>
<dbReference type="InterPro" id="IPR029063">
    <property type="entry name" value="SAM-dependent_MTases_sf"/>
</dbReference>
<evidence type="ECO:0000313" key="8">
    <source>
        <dbReference type="EMBL" id="CCH47414.1"/>
    </source>
</evidence>
<dbReference type="EC" id="2.1.1.297" evidence="5"/>
<evidence type="ECO:0000259" key="7">
    <source>
        <dbReference type="Pfam" id="PF17827"/>
    </source>
</evidence>
<accession>M1WN90</accession>
<dbReference type="InterPro" id="IPR050320">
    <property type="entry name" value="N5-glutamine_MTase"/>
</dbReference>
<keyword evidence="2 5" id="KW-0808">Transferase</keyword>
<keyword evidence="9" id="KW-1185">Reference proteome</keyword>
<gene>
    <name evidence="8" type="primary">hemK</name>
    <name evidence="5" type="synonym">prmC</name>
    <name evidence="8" type="ordered locus">BN4_10174</name>
</gene>
<dbReference type="InterPro" id="IPR007848">
    <property type="entry name" value="Small_mtfrase_dom"/>
</dbReference>
<feature type="domain" description="Methyltransferase small" evidence="6">
    <location>
        <begin position="107"/>
        <end position="196"/>
    </location>
</feature>
<dbReference type="eggNOG" id="COG2890">
    <property type="taxonomic scope" value="Bacteria"/>
</dbReference>
<comment type="function">
    <text evidence="5">Methylates the class 1 translation termination release factors RF1/PrfA and RF2/PrfB on the glutamine residue of the universally conserved GGQ motif.</text>
</comment>
<organism evidence="8 9">
    <name type="scientific">Pseudodesulfovibrio piezophilus (strain DSM 21447 / JCM 15486 / C1TLV30)</name>
    <name type="common">Desulfovibrio piezophilus</name>
    <dbReference type="NCBI Taxonomy" id="1322246"/>
    <lineage>
        <taxon>Bacteria</taxon>
        <taxon>Pseudomonadati</taxon>
        <taxon>Thermodesulfobacteriota</taxon>
        <taxon>Desulfovibrionia</taxon>
        <taxon>Desulfovibrionales</taxon>
        <taxon>Desulfovibrionaceae</taxon>
    </lineage>
</organism>
<evidence type="ECO:0000256" key="3">
    <source>
        <dbReference type="ARBA" id="ARBA00022691"/>
    </source>
</evidence>
<dbReference type="InterPro" id="IPR040758">
    <property type="entry name" value="PrmC_N"/>
</dbReference>
<feature type="domain" description="Release factor glutamine methyltransferase N-terminal" evidence="7">
    <location>
        <begin position="7"/>
        <end position="75"/>
    </location>
</feature>
<evidence type="ECO:0000313" key="9">
    <source>
        <dbReference type="Proteomes" id="UP000011724"/>
    </source>
</evidence>
<keyword evidence="1 5" id="KW-0489">Methyltransferase</keyword>
<feature type="binding site" evidence="5">
    <location>
        <begin position="188"/>
        <end position="191"/>
    </location>
    <ligand>
        <name>substrate</name>
    </ligand>
</feature>
<dbReference type="NCBIfam" id="TIGR03534">
    <property type="entry name" value="RF_mod_PrmC"/>
    <property type="match status" value="1"/>
</dbReference>
<dbReference type="GO" id="GO:0032259">
    <property type="term" value="P:methylation"/>
    <property type="evidence" value="ECO:0007669"/>
    <property type="project" value="UniProtKB-KW"/>
</dbReference>
<dbReference type="GO" id="GO:0102559">
    <property type="term" value="F:peptide chain release factor N(5)-glutamine methyltransferase activity"/>
    <property type="evidence" value="ECO:0007669"/>
    <property type="project" value="UniProtKB-EC"/>
</dbReference>
<dbReference type="RefSeq" id="WP_015413469.1">
    <property type="nucleotide sequence ID" value="NC_020409.1"/>
</dbReference>
<dbReference type="PANTHER" id="PTHR18895">
    <property type="entry name" value="HEMK METHYLTRANSFERASE"/>
    <property type="match status" value="1"/>
</dbReference>
<evidence type="ECO:0000256" key="2">
    <source>
        <dbReference type="ARBA" id="ARBA00022679"/>
    </source>
</evidence>
<name>M1WN90_PSEP2</name>
<dbReference type="PATRIC" id="fig|879567.3.peg.180"/>
<dbReference type="HAMAP" id="MF_02126">
    <property type="entry name" value="RF_methyltr_PrmC"/>
    <property type="match status" value="1"/>
</dbReference>
<keyword evidence="3 5" id="KW-0949">S-adenosyl-L-methionine</keyword>
<dbReference type="PANTHER" id="PTHR18895:SF74">
    <property type="entry name" value="MTRF1L RELEASE FACTOR GLUTAMINE METHYLTRANSFERASE"/>
    <property type="match status" value="1"/>
</dbReference>
<sequence>MTPSILEILKTSEARLGNVDSPRLSAEVIISEVLHCSRISLVLERDKSVSPTDLECIFSLVERRAKGEPLAYLLGNREFYGLDFKVDSSTLIPRPETEHIIEEVTKSFDAEASLSFADLGTGSGAIAVTLATLFEHAKGIAVDLSLDALRVAKKNALLHGVEQRIAFLLGDFMEPLFKAQSLDFIVSNPPYVPQDEYDGASFEVTKFEPLTALVSGVDGLDHIKALLPQIEMGLKQNGLAFLEIGFQQAEAVGQFLKTDVHGLCLVDVVQDLAGHDRVLKLQKK</sequence>
<dbReference type="PROSITE" id="PS00092">
    <property type="entry name" value="N6_MTASE"/>
    <property type="match status" value="1"/>
</dbReference>
<dbReference type="GO" id="GO:0003676">
    <property type="term" value="F:nucleic acid binding"/>
    <property type="evidence" value="ECO:0007669"/>
    <property type="project" value="InterPro"/>
</dbReference>
<dbReference type="OrthoDB" id="9800643at2"/>
<comment type="catalytic activity">
    <reaction evidence="4 5">
        <text>L-glutaminyl-[peptide chain release factor] + S-adenosyl-L-methionine = N(5)-methyl-L-glutaminyl-[peptide chain release factor] + S-adenosyl-L-homocysteine + H(+)</text>
        <dbReference type="Rhea" id="RHEA:42896"/>
        <dbReference type="Rhea" id="RHEA-COMP:10271"/>
        <dbReference type="Rhea" id="RHEA-COMP:10272"/>
        <dbReference type="ChEBI" id="CHEBI:15378"/>
        <dbReference type="ChEBI" id="CHEBI:30011"/>
        <dbReference type="ChEBI" id="CHEBI:57856"/>
        <dbReference type="ChEBI" id="CHEBI:59789"/>
        <dbReference type="ChEBI" id="CHEBI:61891"/>
        <dbReference type="EC" id="2.1.1.297"/>
    </reaction>
</comment>
<dbReference type="BioCyc" id="DPIE1322246:BN4_RS00920-MONOMER"/>